<dbReference type="EMBL" id="JADPKZ010000048">
    <property type="protein sequence ID" value="MBF8378830.1"/>
    <property type="molecule type" value="Genomic_DNA"/>
</dbReference>
<dbReference type="RefSeq" id="WP_067845964.1">
    <property type="nucleotide sequence ID" value="NZ_JADPKZ010000048.1"/>
</dbReference>
<protein>
    <submittedName>
        <fullName evidence="7">TM2 domain-containing protein</fullName>
    </submittedName>
</protein>
<reference evidence="7 8" key="1">
    <citation type="submission" date="2020-11" db="EMBL/GenBank/DDBJ databases">
        <title>Genomic insight of Alicyclobacillus mali FL 18 reveals a new arsenic-resistant strain, with potential in environmental biotechnology.</title>
        <authorList>
            <person name="Fiorentino G."/>
            <person name="Gallo G."/>
            <person name="Aulitto M."/>
        </authorList>
    </citation>
    <scope>NUCLEOTIDE SEQUENCE [LARGE SCALE GENOMIC DNA]</scope>
    <source>
        <strain evidence="7 8">FL 18</strain>
    </source>
</reference>
<evidence type="ECO:0000256" key="2">
    <source>
        <dbReference type="ARBA" id="ARBA00022692"/>
    </source>
</evidence>
<feature type="transmembrane region" description="Helical" evidence="5">
    <location>
        <begin position="32"/>
        <end position="63"/>
    </location>
</feature>
<feature type="domain" description="TM2" evidence="6">
    <location>
        <begin position="2"/>
        <end position="48"/>
    </location>
</feature>
<keyword evidence="4 5" id="KW-0472">Membrane</keyword>
<evidence type="ECO:0000259" key="6">
    <source>
        <dbReference type="Pfam" id="PF05154"/>
    </source>
</evidence>
<evidence type="ECO:0000256" key="3">
    <source>
        <dbReference type="ARBA" id="ARBA00022989"/>
    </source>
</evidence>
<accession>A0ABS0F6A2</accession>
<feature type="transmembrane region" description="Helical" evidence="5">
    <location>
        <begin position="6"/>
        <end position="25"/>
    </location>
</feature>
<proteinExistence type="predicted"/>
<sequence>MRRSVALAYVLWFFLGYLGVHRVYLGHVGTGLLMAACTVVGGLVASTVIGHILLFAVGIWWLFDLVLTARMAGYRG</sequence>
<comment type="caution">
    <text evidence="7">The sequence shown here is derived from an EMBL/GenBank/DDBJ whole genome shotgun (WGS) entry which is preliminary data.</text>
</comment>
<evidence type="ECO:0000313" key="8">
    <source>
        <dbReference type="Proteomes" id="UP000642910"/>
    </source>
</evidence>
<evidence type="ECO:0000313" key="7">
    <source>
        <dbReference type="EMBL" id="MBF8378830.1"/>
    </source>
</evidence>
<dbReference type="InterPro" id="IPR007829">
    <property type="entry name" value="TM2"/>
</dbReference>
<keyword evidence="8" id="KW-1185">Reference proteome</keyword>
<evidence type="ECO:0000256" key="5">
    <source>
        <dbReference type="SAM" id="Phobius"/>
    </source>
</evidence>
<evidence type="ECO:0000256" key="4">
    <source>
        <dbReference type="ARBA" id="ARBA00023136"/>
    </source>
</evidence>
<evidence type="ECO:0000256" key="1">
    <source>
        <dbReference type="ARBA" id="ARBA00004141"/>
    </source>
</evidence>
<dbReference type="Proteomes" id="UP000642910">
    <property type="component" value="Unassembled WGS sequence"/>
</dbReference>
<comment type="subcellular location">
    <subcellularLocation>
        <location evidence="1">Membrane</location>
        <topology evidence="1">Multi-pass membrane protein</topology>
    </subcellularLocation>
</comment>
<gene>
    <name evidence="7" type="ORF">IW967_13315</name>
</gene>
<keyword evidence="2 5" id="KW-0812">Transmembrane</keyword>
<dbReference type="Pfam" id="PF05154">
    <property type="entry name" value="TM2"/>
    <property type="match status" value="1"/>
</dbReference>
<organism evidence="7 8">
    <name type="scientific">Alicyclobacillus mali</name>
    <name type="common">ex Roth et al. 2021</name>
    <dbReference type="NCBI Taxonomy" id="1123961"/>
    <lineage>
        <taxon>Bacteria</taxon>
        <taxon>Bacillati</taxon>
        <taxon>Bacillota</taxon>
        <taxon>Bacilli</taxon>
        <taxon>Bacillales</taxon>
        <taxon>Alicyclobacillaceae</taxon>
        <taxon>Alicyclobacillus</taxon>
    </lineage>
</organism>
<name>A0ABS0F6A2_9BACL</name>
<keyword evidence="3 5" id="KW-1133">Transmembrane helix</keyword>